<evidence type="ECO:0000256" key="4">
    <source>
        <dbReference type="ARBA" id="ARBA00012191"/>
    </source>
</evidence>
<dbReference type="InterPro" id="IPR011527">
    <property type="entry name" value="ABC1_TM_dom"/>
</dbReference>
<evidence type="ECO:0000256" key="11">
    <source>
        <dbReference type="ARBA" id="ARBA00022989"/>
    </source>
</evidence>
<feature type="domain" description="ABC transmembrane type-1" evidence="16">
    <location>
        <begin position="885"/>
        <end position="1159"/>
    </location>
</feature>
<evidence type="ECO:0000259" key="15">
    <source>
        <dbReference type="PROSITE" id="PS50893"/>
    </source>
</evidence>
<dbReference type="InterPro" id="IPR027417">
    <property type="entry name" value="P-loop_NTPase"/>
</dbReference>
<dbReference type="FunFam" id="3.40.50.300:FF:000169">
    <property type="entry name" value="ABC transporter C family member 3"/>
    <property type="match status" value="1"/>
</dbReference>
<dbReference type="CDD" id="cd03250">
    <property type="entry name" value="ABCC_MRP_domain1"/>
    <property type="match status" value="1"/>
</dbReference>
<feature type="transmembrane region" description="Helical" evidence="14">
    <location>
        <begin position="403"/>
        <end position="423"/>
    </location>
</feature>
<dbReference type="CDD" id="cd18580">
    <property type="entry name" value="ABC_6TM_ABCC_D2"/>
    <property type="match status" value="1"/>
</dbReference>
<feature type="transmembrane region" description="Helical" evidence="14">
    <location>
        <begin position="114"/>
        <end position="137"/>
    </location>
</feature>
<dbReference type="GO" id="GO:0016020">
    <property type="term" value="C:membrane"/>
    <property type="evidence" value="ECO:0007669"/>
    <property type="project" value="UniProtKB-SubCell"/>
</dbReference>
<comment type="subcellular location">
    <subcellularLocation>
        <location evidence="1">Membrane</location>
        <topology evidence="1">Multi-pass membrane protein</topology>
    </subcellularLocation>
    <subcellularLocation>
        <location evidence="2">Plastid</location>
    </subcellularLocation>
</comment>
<dbReference type="PROSITE" id="PS00211">
    <property type="entry name" value="ABC_TRANSPORTER_1"/>
    <property type="match status" value="1"/>
</dbReference>
<keyword evidence="12 14" id="KW-0472">Membrane</keyword>
<evidence type="ECO:0000256" key="13">
    <source>
        <dbReference type="ARBA" id="ARBA00034018"/>
    </source>
</evidence>
<dbReference type="InterPro" id="IPR050173">
    <property type="entry name" value="ABC_transporter_C-like"/>
</dbReference>
<dbReference type="PANTHER" id="PTHR24223:SF222">
    <property type="entry name" value="OS01G0902100 PROTEIN"/>
    <property type="match status" value="1"/>
</dbReference>
<comment type="similarity">
    <text evidence="3">Belongs to the ABC transporter superfamily. ABCC family. Conjugate transporter (TC 3.A.1.208) subfamily.</text>
</comment>
<evidence type="ECO:0000256" key="8">
    <source>
        <dbReference type="ARBA" id="ARBA00022741"/>
    </source>
</evidence>
<dbReference type="GO" id="GO:0009536">
    <property type="term" value="C:plastid"/>
    <property type="evidence" value="ECO:0007669"/>
    <property type="project" value="UniProtKB-SubCell"/>
</dbReference>
<evidence type="ECO:0000256" key="3">
    <source>
        <dbReference type="ARBA" id="ARBA00009726"/>
    </source>
</evidence>
<dbReference type="SUPFAM" id="SSF90123">
    <property type="entry name" value="ABC transporter transmembrane region"/>
    <property type="match status" value="2"/>
</dbReference>
<keyword evidence="7" id="KW-0677">Repeat</keyword>
<feature type="transmembrane region" description="Helical" evidence="14">
    <location>
        <begin position="1132"/>
        <end position="1152"/>
    </location>
</feature>
<dbReference type="EC" id="7.6.2.2" evidence="4"/>
<dbReference type="InterPro" id="IPR044726">
    <property type="entry name" value="ABCC_6TM_D2"/>
</dbReference>
<dbReference type="EMBL" id="CAMAPE010000073">
    <property type="protein sequence ID" value="CAH9117337.1"/>
    <property type="molecule type" value="Genomic_DNA"/>
</dbReference>
<sequence length="1442" mass="162796">MDIILKLIKAAFFMLLLLWWLRDVLKRKRQGGTVVDDDASRHKGKTMILKKIAVSLNFIIAISFLGFYLHVIWRVGHYSIDDYVLSALTWTAASLVSLYSLNRKSEDNRWPLMLVLWWVFSAVCYLLLVIFHLATLYCYIKVPFVIPKTNIVDLVTLPLSIGLCFHMLPKFSTTREQNEAQQPFLPKECHDPFCSAGIWSCAMFMWLNPLFKKGLHERLRLKHIPSIPEFDTAEHASSLLEEALRVQIAPSLPSAIIHAVWWPLTANAFFAGVNTIASYTCLLLITSFVKFLSEKHDDLNYLRHGLLLAFVFLFAKTIESLSQRQWYFGAHRIGIRIRAALMALTYKKSLLVKHDVTRNGQVINFLNVDVERIGDFFWHIHGIWLLPVQVIFALIILGLNLGVLPSIAALFTTIIVMVSNTPLASMQEQLHSKIMEARDFRVKATSETLKNIKVLKLHSWESSFMKKLLQLRATERSVLRRYLYTCSAVVFLFWASPTLVSVVTFGVCVVLKTPLSAGTVLSALATFRILQEPIYNLPELISVIAQTKVSVDRMQGFIIEESQKSLTGYLAPNDTTADVAVEIEPGEYSWGSDYMRKPTIKITEKIKIRKGYKVAICGSVGSGKSSFLSSIMGEIPKVFGRSVKTNGSKALVSQSAWIQTGTVRENVLFGKEMDAGRYHDVLERCALKRDIEMLVDGDLTMVGERGINLSGGQKQRIQLARAVYSDSDIYLLDDPFSAVDAKTGAHIFKKCLMETLHGKTVIYATHQLEFLDASDLVLVIKDGTIVQSGKYENLIGDLNGELVRHMAAHQKSLNQVSPSKNYCINKCQNPNNLMIEMIEECEELTFNDKQLENSQQEETESGRVKWSVYSTFVTSAYKGSLVPPVLLCHILFQGLQMASNYWMAWGTEKGRVSREQLIGMFVLLSGGSTIFILGRAFLLSTIAIETSQQFFTRMTESVFRAPMSFFDSTPSSRILNRASTDQSTLDTDIPYRLAGLVFALIQLLSIIILMCQAAWQVFIIFLVILPISMWYQSYYIKSARELARMGSIQKAPILHHFSESLHGAATIRCFAQEFRFLQKNLSFIDDYSRVSFFNFATMEWLCLRINFLFNLAFFVLLIILVNLPRSAIDPSLAGLAATYGLNLNVLQAWFIWNLCNVENKMISVERILQFTNIPSEAPLIVENSRPKSEWPERGRIQIENLQVQYSPDLPLVLKGITCIFLEGKKIGVVGRTGSGKSTLIQALFRVVEPSQGRIMIDEIDISNIGLQDLRSQLSIIPQDPALFQGTVRTNIDPLEQHTDHDIWEVVDKCHLAGIVKQDYRHLDAPVAEDGENWSIGQRQLVCLARALLQRKRILVLDEATASVDTATDNVIQKTIREETSGCTVITVAHRIPTVIDNDLVLVLDEGKILEYDSPARLLEDDSSAFSNLVREFLRRSTKAGQL</sequence>
<keyword evidence="18" id="KW-1185">Reference proteome</keyword>
<dbReference type="InterPro" id="IPR044746">
    <property type="entry name" value="ABCC_6TM_D1"/>
</dbReference>
<keyword evidence="9" id="KW-0067">ATP-binding</keyword>
<feature type="domain" description="ABC transporter" evidence="15">
    <location>
        <begin position="1196"/>
        <end position="1430"/>
    </location>
</feature>
<dbReference type="CDD" id="cd18579">
    <property type="entry name" value="ABC_6TM_ABCC_D1"/>
    <property type="match status" value="1"/>
</dbReference>
<dbReference type="Gene3D" id="3.40.50.300">
    <property type="entry name" value="P-loop containing nucleotide triphosphate hydrolases"/>
    <property type="match status" value="2"/>
</dbReference>
<comment type="caution">
    <text evidence="17">The sequence shown here is derived from an EMBL/GenBank/DDBJ whole genome shotgun (WGS) entry which is preliminary data.</text>
</comment>
<feature type="transmembrane region" description="Helical" evidence="14">
    <location>
        <begin position="1098"/>
        <end position="1120"/>
    </location>
</feature>
<keyword evidence="11 14" id="KW-1133">Transmembrane helix</keyword>
<keyword evidence="10" id="KW-1278">Translocase</keyword>
<keyword evidence="6 14" id="KW-0812">Transmembrane</keyword>
<feature type="transmembrane region" description="Helical" evidence="14">
    <location>
        <begin position="83"/>
        <end position="102"/>
    </location>
</feature>
<dbReference type="PANTHER" id="PTHR24223">
    <property type="entry name" value="ATP-BINDING CASSETTE SUB-FAMILY C"/>
    <property type="match status" value="1"/>
</dbReference>
<gene>
    <name evidence="17" type="ORF">CEURO_LOCUS21514</name>
</gene>
<feature type="transmembrane region" description="Helical" evidence="14">
    <location>
        <begin position="52"/>
        <end position="71"/>
    </location>
</feature>
<reference evidence="17" key="1">
    <citation type="submission" date="2022-07" db="EMBL/GenBank/DDBJ databases">
        <authorList>
            <person name="Macas J."/>
            <person name="Novak P."/>
            <person name="Neumann P."/>
        </authorList>
    </citation>
    <scope>NUCLEOTIDE SEQUENCE</scope>
</reference>
<dbReference type="PROSITE" id="PS50893">
    <property type="entry name" value="ABC_TRANSPORTER_2"/>
    <property type="match status" value="2"/>
</dbReference>
<evidence type="ECO:0000256" key="1">
    <source>
        <dbReference type="ARBA" id="ARBA00004141"/>
    </source>
</evidence>
<dbReference type="OrthoDB" id="6500128at2759"/>
<dbReference type="GO" id="GO:0016887">
    <property type="term" value="F:ATP hydrolysis activity"/>
    <property type="evidence" value="ECO:0007669"/>
    <property type="project" value="InterPro"/>
</dbReference>
<feature type="transmembrane region" description="Helical" evidence="14">
    <location>
        <begin position="989"/>
        <end position="1010"/>
    </location>
</feature>
<evidence type="ECO:0000259" key="16">
    <source>
        <dbReference type="PROSITE" id="PS50929"/>
    </source>
</evidence>
<feature type="transmembrane region" description="Helical" evidence="14">
    <location>
        <begin position="376"/>
        <end position="397"/>
    </location>
</feature>
<comment type="catalytic activity">
    <reaction evidence="13">
        <text>ATP + H2O + xenobioticSide 1 = ADP + phosphate + xenobioticSide 2.</text>
        <dbReference type="EC" id="7.6.2.2"/>
    </reaction>
</comment>
<evidence type="ECO:0000256" key="6">
    <source>
        <dbReference type="ARBA" id="ARBA00022692"/>
    </source>
</evidence>
<dbReference type="FunFam" id="3.40.50.300:FF:000508">
    <property type="entry name" value="ABC transporter C family member 5"/>
    <property type="match status" value="1"/>
</dbReference>
<keyword evidence="8" id="KW-0547">Nucleotide-binding</keyword>
<dbReference type="Pfam" id="PF00005">
    <property type="entry name" value="ABC_tran"/>
    <property type="match status" value="2"/>
</dbReference>
<evidence type="ECO:0000256" key="9">
    <source>
        <dbReference type="ARBA" id="ARBA00022840"/>
    </source>
</evidence>
<dbReference type="SUPFAM" id="SSF52540">
    <property type="entry name" value="P-loop containing nucleoside triphosphate hydrolases"/>
    <property type="match status" value="2"/>
</dbReference>
<dbReference type="GO" id="GO:0008559">
    <property type="term" value="F:ABC-type xenobiotic transporter activity"/>
    <property type="evidence" value="ECO:0007669"/>
    <property type="project" value="UniProtKB-EC"/>
</dbReference>
<dbReference type="PROSITE" id="PS50929">
    <property type="entry name" value="ABC_TM1F"/>
    <property type="match status" value="2"/>
</dbReference>
<feature type="transmembrane region" description="Helical" evidence="14">
    <location>
        <begin position="482"/>
        <end position="507"/>
    </location>
</feature>
<feature type="domain" description="ABC transmembrane type-1" evidence="16">
    <location>
        <begin position="268"/>
        <end position="546"/>
    </location>
</feature>
<feature type="transmembrane region" description="Helical" evidence="14">
    <location>
        <begin position="149"/>
        <end position="168"/>
    </location>
</feature>
<evidence type="ECO:0000256" key="7">
    <source>
        <dbReference type="ARBA" id="ARBA00022737"/>
    </source>
</evidence>
<feature type="domain" description="ABC transporter" evidence="15">
    <location>
        <begin position="581"/>
        <end position="807"/>
    </location>
</feature>
<feature type="transmembrane region" description="Helical" evidence="14">
    <location>
        <begin position="301"/>
        <end position="318"/>
    </location>
</feature>
<dbReference type="Pfam" id="PF00664">
    <property type="entry name" value="ABC_membrane"/>
    <property type="match status" value="2"/>
</dbReference>
<dbReference type="InterPro" id="IPR036640">
    <property type="entry name" value="ABC1_TM_sf"/>
</dbReference>
<accession>A0A9P0ZYG2</accession>
<dbReference type="CDD" id="cd03244">
    <property type="entry name" value="ABCC_MRP_domain2"/>
    <property type="match status" value="1"/>
</dbReference>
<evidence type="ECO:0000256" key="12">
    <source>
        <dbReference type="ARBA" id="ARBA00023136"/>
    </source>
</evidence>
<dbReference type="SMART" id="SM00382">
    <property type="entry name" value="AAA"/>
    <property type="match status" value="2"/>
</dbReference>
<evidence type="ECO:0000256" key="14">
    <source>
        <dbReference type="SAM" id="Phobius"/>
    </source>
</evidence>
<protein>
    <recommendedName>
        <fullName evidence="4">ABC-type xenobiotic transporter</fullName>
        <ecNumber evidence="4">7.6.2.2</ecNumber>
    </recommendedName>
</protein>
<evidence type="ECO:0000256" key="10">
    <source>
        <dbReference type="ARBA" id="ARBA00022967"/>
    </source>
</evidence>
<feature type="transmembrane region" description="Helical" evidence="14">
    <location>
        <begin position="6"/>
        <end position="21"/>
    </location>
</feature>
<dbReference type="InterPro" id="IPR003439">
    <property type="entry name" value="ABC_transporter-like_ATP-bd"/>
</dbReference>
<dbReference type="FunFam" id="1.20.1560.10:FF:000002">
    <property type="entry name" value="ABC transporter C family member 5"/>
    <property type="match status" value="1"/>
</dbReference>
<feature type="transmembrane region" description="Helical" evidence="14">
    <location>
        <begin position="1017"/>
        <end position="1036"/>
    </location>
</feature>
<evidence type="ECO:0000256" key="5">
    <source>
        <dbReference type="ARBA" id="ARBA00022448"/>
    </source>
</evidence>
<dbReference type="FunFam" id="1.20.1560.10:FF:000003">
    <property type="entry name" value="ABC transporter C family member 10"/>
    <property type="match status" value="1"/>
</dbReference>
<dbReference type="InterPro" id="IPR017871">
    <property type="entry name" value="ABC_transporter-like_CS"/>
</dbReference>
<keyword evidence="5" id="KW-0813">Transport</keyword>
<proteinExistence type="inferred from homology"/>
<dbReference type="Proteomes" id="UP001152484">
    <property type="component" value="Unassembled WGS sequence"/>
</dbReference>
<dbReference type="GO" id="GO:0005524">
    <property type="term" value="F:ATP binding"/>
    <property type="evidence" value="ECO:0007669"/>
    <property type="project" value="UniProtKB-KW"/>
</dbReference>
<evidence type="ECO:0000256" key="2">
    <source>
        <dbReference type="ARBA" id="ARBA00004474"/>
    </source>
</evidence>
<dbReference type="Gene3D" id="1.20.1560.10">
    <property type="entry name" value="ABC transporter type 1, transmembrane domain"/>
    <property type="match status" value="2"/>
</dbReference>
<name>A0A9P0ZYG2_CUSEU</name>
<evidence type="ECO:0000313" key="18">
    <source>
        <dbReference type="Proteomes" id="UP001152484"/>
    </source>
</evidence>
<feature type="transmembrane region" description="Helical" evidence="14">
    <location>
        <begin position="268"/>
        <end position="289"/>
    </location>
</feature>
<evidence type="ECO:0000313" key="17">
    <source>
        <dbReference type="EMBL" id="CAH9117337.1"/>
    </source>
</evidence>
<dbReference type="InterPro" id="IPR003593">
    <property type="entry name" value="AAA+_ATPase"/>
</dbReference>
<feature type="transmembrane region" description="Helical" evidence="14">
    <location>
        <begin position="917"/>
        <end position="944"/>
    </location>
</feature>
<organism evidence="17 18">
    <name type="scientific">Cuscuta europaea</name>
    <name type="common">European dodder</name>
    <dbReference type="NCBI Taxonomy" id="41803"/>
    <lineage>
        <taxon>Eukaryota</taxon>
        <taxon>Viridiplantae</taxon>
        <taxon>Streptophyta</taxon>
        <taxon>Embryophyta</taxon>
        <taxon>Tracheophyta</taxon>
        <taxon>Spermatophyta</taxon>
        <taxon>Magnoliopsida</taxon>
        <taxon>eudicotyledons</taxon>
        <taxon>Gunneridae</taxon>
        <taxon>Pentapetalae</taxon>
        <taxon>asterids</taxon>
        <taxon>lamiids</taxon>
        <taxon>Solanales</taxon>
        <taxon>Convolvulaceae</taxon>
        <taxon>Cuscuteae</taxon>
        <taxon>Cuscuta</taxon>
        <taxon>Cuscuta subgen. Cuscuta</taxon>
    </lineage>
</organism>